<protein>
    <submittedName>
        <fullName evidence="2">Uncharacterized protein</fullName>
    </submittedName>
</protein>
<dbReference type="OrthoDB" id="6263660at2"/>
<keyword evidence="3" id="KW-1185">Reference proteome</keyword>
<evidence type="ECO:0000256" key="1">
    <source>
        <dbReference type="SAM" id="SignalP"/>
    </source>
</evidence>
<feature type="chain" id="PRO_5019007189" evidence="1">
    <location>
        <begin position="19"/>
        <end position="124"/>
    </location>
</feature>
<evidence type="ECO:0000313" key="2">
    <source>
        <dbReference type="EMBL" id="RTR40893.1"/>
    </source>
</evidence>
<keyword evidence="1" id="KW-0732">Signal</keyword>
<sequence>MKSLLAIILVASTFQTIAAEKVQPSYSADEMVFIQSVMYQPLAKFCNRENSDLSFQGDFKSWQKKNQTSINHGAEDFALTVEEGGQRVERVIKMLIHQVEADWGGSTVDNRSEKCQQLKQLFNS</sequence>
<dbReference type="RefSeq" id="WP_126518499.1">
    <property type="nucleotide sequence ID" value="NZ_RXNU01000001.1"/>
</dbReference>
<accession>A0A431X0B4</accession>
<comment type="caution">
    <text evidence="2">The sequence shown here is derived from an EMBL/GenBank/DDBJ whole genome shotgun (WGS) entry which is preliminary data.</text>
</comment>
<feature type="signal peptide" evidence="1">
    <location>
        <begin position="1"/>
        <end position="18"/>
    </location>
</feature>
<organism evidence="2 3">
    <name type="scientific">Shewanella canadensis</name>
    <dbReference type="NCBI Taxonomy" id="271096"/>
    <lineage>
        <taxon>Bacteria</taxon>
        <taxon>Pseudomonadati</taxon>
        <taxon>Pseudomonadota</taxon>
        <taxon>Gammaproteobacteria</taxon>
        <taxon>Alteromonadales</taxon>
        <taxon>Shewanellaceae</taxon>
        <taxon>Shewanella</taxon>
    </lineage>
</organism>
<gene>
    <name evidence="2" type="ORF">EKG38_02965</name>
</gene>
<dbReference type="Proteomes" id="UP000267448">
    <property type="component" value="Unassembled WGS sequence"/>
</dbReference>
<proteinExistence type="predicted"/>
<evidence type="ECO:0000313" key="3">
    <source>
        <dbReference type="Proteomes" id="UP000267448"/>
    </source>
</evidence>
<name>A0A431X0B4_9GAMM</name>
<reference evidence="2 3" key="1">
    <citation type="submission" date="2018-12" db="EMBL/GenBank/DDBJ databases">
        <authorList>
            <person name="Yu L."/>
        </authorList>
    </citation>
    <scope>NUCLEOTIDE SEQUENCE [LARGE SCALE GENOMIC DNA]</scope>
    <source>
        <strain evidence="2 3">HAW-EB2</strain>
    </source>
</reference>
<dbReference type="EMBL" id="RXNU01000001">
    <property type="protein sequence ID" value="RTR40893.1"/>
    <property type="molecule type" value="Genomic_DNA"/>
</dbReference>
<dbReference type="AlphaFoldDB" id="A0A431X0B4"/>